<dbReference type="KEGG" id="rpe:RPE_0866"/>
<keyword evidence="7 9" id="KW-0573">Peptidoglycan synthesis</keyword>
<evidence type="ECO:0000256" key="7">
    <source>
        <dbReference type="ARBA" id="ARBA00022984"/>
    </source>
</evidence>
<organism evidence="12">
    <name type="scientific">Rhodopseudomonas palustris (strain BisA53)</name>
    <dbReference type="NCBI Taxonomy" id="316055"/>
    <lineage>
        <taxon>Bacteria</taxon>
        <taxon>Pseudomonadati</taxon>
        <taxon>Pseudomonadota</taxon>
        <taxon>Alphaproteobacteria</taxon>
        <taxon>Hyphomicrobiales</taxon>
        <taxon>Nitrobacteraceae</taxon>
        <taxon>Rhodopseudomonas</taxon>
    </lineage>
</organism>
<comment type="similarity">
    <text evidence="2">Belongs to the YkuD family.</text>
</comment>
<evidence type="ECO:0000256" key="4">
    <source>
        <dbReference type="ARBA" id="ARBA00022679"/>
    </source>
</evidence>
<evidence type="ECO:0000313" key="12">
    <source>
        <dbReference type="EMBL" id="ABJ04822.1"/>
    </source>
</evidence>
<dbReference type="AlphaFoldDB" id="Q07TB2"/>
<dbReference type="FunFam" id="2.40.440.10:FF:000002">
    <property type="entry name" value="L,D-transpeptidase ErfK/SrfK"/>
    <property type="match status" value="1"/>
</dbReference>
<proteinExistence type="inferred from homology"/>
<dbReference type="EMBL" id="CP000463">
    <property type="protein sequence ID" value="ABJ04822.1"/>
    <property type="molecule type" value="Genomic_DNA"/>
</dbReference>
<keyword evidence="3" id="KW-0328">Glycosyltransferase</keyword>
<keyword evidence="10" id="KW-0732">Signal</keyword>
<dbReference type="Pfam" id="PF03734">
    <property type="entry name" value="YkuD"/>
    <property type="match status" value="1"/>
</dbReference>
<evidence type="ECO:0000256" key="6">
    <source>
        <dbReference type="ARBA" id="ARBA00022960"/>
    </source>
</evidence>
<feature type="signal peptide" evidence="10">
    <location>
        <begin position="1"/>
        <end position="25"/>
    </location>
</feature>
<dbReference type="GO" id="GO:0071555">
    <property type="term" value="P:cell wall organization"/>
    <property type="evidence" value="ECO:0007669"/>
    <property type="project" value="UniProtKB-UniRule"/>
</dbReference>
<dbReference type="PANTHER" id="PTHR30582">
    <property type="entry name" value="L,D-TRANSPEPTIDASE"/>
    <property type="match status" value="1"/>
</dbReference>
<dbReference type="PROSITE" id="PS51257">
    <property type="entry name" value="PROKAR_LIPOPROTEIN"/>
    <property type="match status" value="1"/>
</dbReference>
<keyword evidence="5" id="KW-0378">Hydrolase</keyword>
<dbReference type="UniPathway" id="UPA00219"/>
<evidence type="ECO:0000256" key="5">
    <source>
        <dbReference type="ARBA" id="ARBA00022801"/>
    </source>
</evidence>
<dbReference type="SUPFAM" id="SSF141523">
    <property type="entry name" value="L,D-transpeptidase catalytic domain-like"/>
    <property type="match status" value="1"/>
</dbReference>
<reference evidence="12" key="1">
    <citation type="submission" date="2006-09" db="EMBL/GenBank/DDBJ databases">
        <title>Complete sequence of Rhodopseudomonas palustris BisA53.</title>
        <authorList>
            <consortium name="US DOE Joint Genome Institute"/>
            <person name="Copeland A."/>
            <person name="Lucas S."/>
            <person name="Lapidus A."/>
            <person name="Barry K."/>
            <person name="Detter J.C."/>
            <person name="Glavina del Rio T."/>
            <person name="Hammon N."/>
            <person name="Israni S."/>
            <person name="Dalin E."/>
            <person name="Tice H."/>
            <person name="Pitluck S."/>
            <person name="Chain P."/>
            <person name="Malfatti S."/>
            <person name="Shin M."/>
            <person name="Vergez L."/>
            <person name="Schmutz J."/>
            <person name="Larimer F."/>
            <person name="Land M."/>
            <person name="Hauser L."/>
            <person name="Pelletier D.A."/>
            <person name="Kyrpides N."/>
            <person name="Kim E."/>
            <person name="Harwood C.S."/>
            <person name="Oda Y."/>
            <person name="Richardson P."/>
        </authorList>
    </citation>
    <scope>NUCLEOTIDE SEQUENCE [LARGE SCALE GENOMIC DNA]</scope>
    <source>
        <strain evidence="12">BisA53</strain>
    </source>
</reference>
<name>Q07TB2_RHOP5</name>
<protein>
    <submittedName>
        <fullName evidence="12">ErfK/YbiS/YcfS/YnhG family protein</fullName>
    </submittedName>
</protein>
<feature type="domain" description="L,D-TPase catalytic" evidence="11">
    <location>
        <begin position="137"/>
        <end position="266"/>
    </location>
</feature>
<dbReference type="GO" id="GO:0005576">
    <property type="term" value="C:extracellular region"/>
    <property type="evidence" value="ECO:0007669"/>
    <property type="project" value="TreeGrafter"/>
</dbReference>
<dbReference type="GO" id="GO:0018104">
    <property type="term" value="P:peptidoglycan-protein cross-linking"/>
    <property type="evidence" value="ECO:0007669"/>
    <property type="project" value="TreeGrafter"/>
</dbReference>
<feature type="active site" description="Nucleophile" evidence="9">
    <location>
        <position position="242"/>
    </location>
</feature>
<dbReference type="InterPro" id="IPR050979">
    <property type="entry name" value="LD-transpeptidase"/>
</dbReference>
<keyword evidence="8 9" id="KW-0961">Cell wall biogenesis/degradation</keyword>
<evidence type="ECO:0000256" key="9">
    <source>
        <dbReference type="PROSITE-ProRule" id="PRU01373"/>
    </source>
</evidence>
<dbReference type="InterPro" id="IPR005490">
    <property type="entry name" value="LD_TPept_cat_dom"/>
</dbReference>
<evidence type="ECO:0000256" key="2">
    <source>
        <dbReference type="ARBA" id="ARBA00005992"/>
    </source>
</evidence>
<keyword evidence="6 9" id="KW-0133">Cell shape</keyword>
<dbReference type="GO" id="GO:0016757">
    <property type="term" value="F:glycosyltransferase activity"/>
    <property type="evidence" value="ECO:0007669"/>
    <property type="project" value="UniProtKB-KW"/>
</dbReference>
<dbReference type="STRING" id="316055.RPE_0866"/>
<dbReference type="GO" id="GO:0008360">
    <property type="term" value="P:regulation of cell shape"/>
    <property type="evidence" value="ECO:0007669"/>
    <property type="project" value="UniProtKB-UniRule"/>
</dbReference>
<evidence type="ECO:0000259" key="11">
    <source>
        <dbReference type="PROSITE" id="PS52029"/>
    </source>
</evidence>
<evidence type="ECO:0000256" key="8">
    <source>
        <dbReference type="ARBA" id="ARBA00023316"/>
    </source>
</evidence>
<comment type="pathway">
    <text evidence="1 9">Cell wall biogenesis; peptidoglycan biosynthesis.</text>
</comment>
<dbReference type="eggNOG" id="COG1376">
    <property type="taxonomic scope" value="Bacteria"/>
</dbReference>
<dbReference type="OrthoDB" id="9813664at2"/>
<dbReference type="HOGENOM" id="CLU_042399_1_0_5"/>
<dbReference type="Gene3D" id="2.40.440.10">
    <property type="entry name" value="L,D-transpeptidase catalytic domain-like"/>
    <property type="match status" value="1"/>
</dbReference>
<dbReference type="PANTHER" id="PTHR30582:SF24">
    <property type="entry name" value="L,D-TRANSPEPTIDASE ERFK_SRFK-RELATED"/>
    <property type="match status" value="1"/>
</dbReference>
<keyword evidence="4" id="KW-0808">Transferase</keyword>
<dbReference type="PROSITE" id="PS52029">
    <property type="entry name" value="LD_TPASE"/>
    <property type="match status" value="1"/>
</dbReference>
<evidence type="ECO:0000256" key="3">
    <source>
        <dbReference type="ARBA" id="ARBA00022676"/>
    </source>
</evidence>
<feature type="active site" description="Proton donor/acceptor" evidence="9">
    <location>
        <position position="226"/>
    </location>
</feature>
<dbReference type="CDD" id="cd16913">
    <property type="entry name" value="YkuD_like"/>
    <property type="match status" value="1"/>
</dbReference>
<dbReference type="MEROPS" id="C82.003"/>
<feature type="chain" id="PRO_5004166012" evidence="10">
    <location>
        <begin position="26"/>
        <end position="266"/>
    </location>
</feature>
<accession>Q07TB2</accession>
<evidence type="ECO:0000256" key="10">
    <source>
        <dbReference type="SAM" id="SignalP"/>
    </source>
</evidence>
<dbReference type="InterPro" id="IPR038063">
    <property type="entry name" value="Transpep_catalytic_dom"/>
</dbReference>
<dbReference type="GO" id="GO:0071972">
    <property type="term" value="F:peptidoglycan L,D-transpeptidase activity"/>
    <property type="evidence" value="ECO:0007669"/>
    <property type="project" value="TreeGrafter"/>
</dbReference>
<gene>
    <name evidence="12" type="ordered locus">RPE_0866</name>
</gene>
<evidence type="ECO:0000256" key="1">
    <source>
        <dbReference type="ARBA" id="ARBA00004752"/>
    </source>
</evidence>
<sequence length="266" mass="29118">MMKKATLALLTGASCLAAGLPLAFARDIGAESQDSAVIYAAPAPVRVASAQRSNMGGGFIEFLFSDGPARPGYEPQPYPRQPDYEPRGYDPRQRLLVPIEPQQAIREPEDQLDPAQQPIDPRFEKQLVAYQGNESPGTIVIDTPNKFLFLVQGDGKALRYGVGVGRPGFTWSGVKHISAKKEWPAWTPPPEMLARRPDLPRHMEGGPQNPLGARAMYLGSSLYRIHGSNEPWTIGTNVSSGCIRMRNEDVIDLYGRVNVGARVVVI</sequence>